<proteinExistence type="predicted"/>
<keyword evidence="3" id="KW-1185">Reference proteome</keyword>
<evidence type="ECO:0000313" key="2">
    <source>
        <dbReference type="EMBL" id="KRW98422.1"/>
    </source>
</evidence>
<dbReference type="AlphaFoldDB" id="A0A0V0Q8A0"/>
<protein>
    <submittedName>
        <fullName evidence="2">Uncharacterized protein</fullName>
    </submittedName>
</protein>
<dbReference type="Proteomes" id="UP000054937">
    <property type="component" value="Unassembled WGS sequence"/>
</dbReference>
<feature type="region of interest" description="Disordered" evidence="1">
    <location>
        <begin position="26"/>
        <end position="53"/>
    </location>
</feature>
<accession>A0A0V0Q8A0</accession>
<feature type="compositionally biased region" description="Polar residues" evidence="1">
    <location>
        <begin position="30"/>
        <end position="49"/>
    </location>
</feature>
<name>A0A0V0Q8A0_PSEPJ</name>
<evidence type="ECO:0000256" key="1">
    <source>
        <dbReference type="SAM" id="MobiDB-lite"/>
    </source>
</evidence>
<sequence length="129" mass="15055">MGCQTSKYNNKKTNSIFKKNKYFNKESSLDSDSSTQIADSNKSSPTLEPQNPLKDNYMQQLYQNNQLDRSIEDFQNLNEDDFQEIDINILDEILFPKTQIQGDTDLWSKTLTHQSAKLSIFSKYQQKKN</sequence>
<dbReference type="EMBL" id="LDAU01000247">
    <property type="protein sequence ID" value="KRW98422.1"/>
    <property type="molecule type" value="Genomic_DNA"/>
</dbReference>
<dbReference type="InParanoid" id="A0A0V0Q8A0"/>
<organism evidence="2 3">
    <name type="scientific">Pseudocohnilembus persalinus</name>
    <name type="common">Ciliate</name>
    <dbReference type="NCBI Taxonomy" id="266149"/>
    <lineage>
        <taxon>Eukaryota</taxon>
        <taxon>Sar</taxon>
        <taxon>Alveolata</taxon>
        <taxon>Ciliophora</taxon>
        <taxon>Intramacronucleata</taxon>
        <taxon>Oligohymenophorea</taxon>
        <taxon>Scuticociliatia</taxon>
        <taxon>Philasterida</taxon>
        <taxon>Pseudocohnilembidae</taxon>
        <taxon>Pseudocohnilembus</taxon>
    </lineage>
</organism>
<reference evidence="2 3" key="1">
    <citation type="journal article" date="2015" name="Sci. Rep.">
        <title>Genome of the facultative scuticociliatosis pathogen Pseudocohnilembus persalinus provides insight into its virulence through horizontal gene transfer.</title>
        <authorList>
            <person name="Xiong J."/>
            <person name="Wang G."/>
            <person name="Cheng J."/>
            <person name="Tian M."/>
            <person name="Pan X."/>
            <person name="Warren A."/>
            <person name="Jiang C."/>
            <person name="Yuan D."/>
            <person name="Miao W."/>
        </authorList>
    </citation>
    <scope>NUCLEOTIDE SEQUENCE [LARGE SCALE GENOMIC DNA]</scope>
    <source>
        <strain evidence="2">36N120E</strain>
    </source>
</reference>
<evidence type="ECO:0000313" key="3">
    <source>
        <dbReference type="Proteomes" id="UP000054937"/>
    </source>
</evidence>
<gene>
    <name evidence="2" type="ORF">PPERSA_08647</name>
</gene>
<comment type="caution">
    <text evidence="2">The sequence shown here is derived from an EMBL/GenBank/DDBJ whole genome shotgun (WGS) entry which is preliminary data.</text>
</comment>